<evidence type="ECO:0000313" key="2">
    <source>
        <dbReference type="Proteomes" id="UP001367508"/>
    </source>
</evidence>
<dbReference type="PANTHER" id="PTHR37611:SF2">
    <property type="entry name" value="VIRUS-SPECIFIC-SIGNALING-PATHWAY REGULATED PROTEIN-RELATED"/>
    <property type="match status" value="1"/>
</dbReference>
<sequence>MASNENNDMSLVEMDLEVFEIDGALLRELLEEEVEEGKGDNDHGNVECVVESLNENNANPNMMDKEQEQKQQNCLDKCECYSTHDFEWMSMMDIMEPTNVLNDVRLNCFSDDIVGMVDFGYANDECYSQICGRFGSNEATYGCLWEDDDI</sequence>
<evidence type="ECO:0000313" key="1">
    <source>
        <dbReference type="EMBL" id="KAK7320427.1"/>
    </source>
</evidence>
<protein>
    <submittedName>
        <fullName evidence="1">Uncharacterized protein</fullName>
    </submittedName>
</protein>
<reference evidence="1 2" key="1">
    <citation type="submission" date="2024-01" db="EMBL/GenBank/DDBJ databases">
        <title>The genomes of 5 underutilized Papilionoideae crops provide insights into root nodulation and disease resistanc.</title>
        <authorList>
            <person name="Jiang F."/>
        </authorList>
    </citation>
    <scope>NUCLEOTIDE SEQUENCE [LARGE SCALE GENOMIC DNA]</scope>
    <source>
        <strain evidence="1">LVBAO_FW01</strain>
        <tissue evidence="1">Leaves</tissue>
    </source>
</reference>
<gene>
    <name evidence="1" type="ORF">VNO77_29883</name>
</gene>
<dbReference type="PANTHER" id="PTHR37611">
    <property type="entry name" value="VIRUS-SPECIFIC-SIGNALING-PATHWAY REGULATED PROTEIN-RELATED"/>
    <property type="match status" value="1"/>
</dbReference>
<dbReference type="Proteomes" id="UP001367508">
    <property type="component" value="Unassembled WGS sequence"/>
</dbReference>
<keyword evidence="2" id="KW-1185">Reference proteome</keyword>
<dbReference type="AlphaFoldDB" id="A0AAN9KMX1"/>
<dbReference type="EMBL" id="JAYMYQ010000007">
    <property type="protein sequence ID" value="KAK7320427.1"/>
    <property type="molecule type" value="Genomic_DNA"/>
</dbReference>
<name>A0AAN9KMX1_CANGL</name>
<accession>A0AAN9KMX1</accession>
<proteinExistence type="predicted"/>
<organism evidence="1 2">
    <name type="scientific">Canavalia gladiata</name>
    <name type="common">Sword bean</name>
    <name type="synonym">Dolichos gladiatus</name>
    <dbReference type="NCBI Taxonomy" id="3824"/>
    <lineage>
        <taxon>Eukaryota</taxon>
        <taxon>Viridiplantae</taxon>
        <taxon>Streptophyta</taxon>
        <taxon>Embryophyta</taxon>
        <taxon>Tracheophyta</taxon>
        <taxon>Spermatophyta</taxon>
        <taxon>Magnoliopsida</taxon>
        <taxon>eudicotyledons</taxon>
        <taxon>Gunneridae</taxon>
        <taxon>Pentapetalae</taxon>
        <taxon>rosids</taxon>
        <taxon>fabids</taxon>
        <taxon>Fabales</taxon>
        <taxon>Fabaceae</taxon>
        <taxon>Papilionoideae</taxon>
        <taxon>50 kb inversion clade</taxon>
        <taxon>NPAAA clade</taxon>
        <taxon>indigoferoid/millettioid clade</taxon>
        <taxon>Phaseoleae</taxon>
        <taxon>Canavalia</taxon>
    </lineage>
</organism>
<comment type="caution">
    <text evidence="1">The sequence shown here is derived from an EMBL/GenBank/DDBJ whole genome shotgun (WGS) entry which is preliminary data.</text>
</comment>